<dbReference type="PANTHER" id="PTHR30121:SF6">
    <property type="entry name" value="SLR6007 PROTEIN"/>
    <property type="match status" value="1"/>
</dbReference>
<comment type="caution">
    <text evidence="1">The sequence shown here is derived from an EMBL/GenBank/DDBJ whole genome shotgun (WGS) entry which is preliminary data.</text>
</comment>
<dbReference type="InterPro" id="IPR051162">
    <property type="entry name" value="T4SS_component"/>
</dbReference>
<organism evidence="1 2">
    <name type="scientific">Listeria rustica</name>
    <dbReference type="NCBI Taxonomy" id="2713503"/>
    <lineage>
        <taxon>Bacteria</taxon>
        <taxon>Bacillati</taxon>
        <taxon>Bacillota</taxon>
        <taxon>Bacilli</taxon>
        <taxon>Bacillales</taxon>
        <taxon>Listeriaceae</taxon>
        <taxon>Listeria</taxon>
    </lineage>
</organism>
<dbReference type="PIRSF" id="PIRSF015040">
    <property type="entry name" value="ATPase_SAG2001_prd"/>
    <property type="match status" value="1"/>
</dbReference>
<proteinExistence type="predicted"/>
<dbReference type="EMBL" id="JABJVM010000003">
    <property type="protein sequence ID" value="MBA3925536.1"/>
    <property type="molecule type" value="Genomic_DNA"/>
</dbReference>
<dbReference type="AlphaFoldDB" id="A0A7W1T571"/>
<evidence type="ECO:0000313" key="1">
    <source>
        <dbReference type="EMBL" id="MBA3925536.1"/>
    </source>
</evidence>
<evidence type="ECO:0000313" key="2">
    <source>
        <dbReference type="Proteomes" id="UP000548787"/>
    </source>
</evidence>
<gene>
    <name evidence="1" type="ORF">HPK16_04190</name>
</gene>
<dbReference type="PANTHER" id="PTHR30121">
    <property type="entry name" value="UNCHARACTERIZED PROTEIN YJGR-RELATED"/>
    <property type="match status" value="1"/>
</dbReference>
<dbReference type="Proteomes" id="UP000548787">
    <property type="component" value="Unassembled WGS sequence"/>
</dbReference>
<dbReference type="Gene3D" id="3.40.50.300">
    <property type="entry name" value="P-loop containing nucleotide triphosphate hydrolases"/>
    <property type="match status" value="1"/>
</dbReference>
<accession>A0A7W1T571</accession>
<dbReference type="RefSeq" id="WP_181675759.1">
    <property type="nucleotide sequence ID" value="NZ_JABJVM010000003.1"/>
</dbReference>
<dbReference type="InterPro" id="IPR027417">
    <property type="entry name" value="P-loop_NTPase"/>
</dbReference>
<protein>
    <submittedName>
        <fullName evidence="1">AAA family ATPase</fullName>
    </submittedName>
</protein>
<dbReference type="InterPro" id="IPR016628">
    <property type="entry name" value="ATPase_SAG2001_prd"/>
</dbReference>
<reference evidence="1 2" key="1">
    <citation type="submission" date="2020-08" db="EMBL/GenBank/DDBJ databases">
        <title>Listeria ohnekaius sp. nov. and Listeria portnoyii sp. nov. isolated from non-agricultural and natural environments.</title>
        <authorList>
            <person name="Weller D."/>
            <person name="Belias A.M."/>
            <person name="Liao J."/>
            <person name="Guo S."/>
            <person name="Orsi R.H."/>
            <person name="Wiedmann M."/>
        </authorList>
    </citation>
    <scope>NUCLEOTIDE SEQUENCE [LARGE SCALE GENOMIC DNA]</scope>
    <source>
        <strain evidence="1 2">FSL W9-0585</strain>
    </source>
</reference>
<sequence>MALQTPFKAVQDNLLLTKTGDIWAYYQVSPQFIPTGNQEGKQKVKNDFDYFFSQLEKYHDFELQMIPKGIDLEGINNTLYQDIDANRRKVAHYYIDESRKMLQKQLGRVTRYDFILGVKLKKNVMHENDAKSQVTNAISSVENTILSIFNLVKEVDDSFFERFKVAENDLFQLASSIKAKKLSEDELVYVNRYNFIRDMEHSVERESQKRDIHSITDSIIDPTQAGYIKLQTAEGECYMTHVVVDSFHADMRYSHVFECAQYFPFSTEVRIKAQFREKGTMLRKTNTTMKRMKVMGKEKMEQGGNVEDSVKQSRALMERLENQLSADEKFLQWRCGIVVTGVTKEACKQRAKYVTRVLAQRKIVSLQPSADQLQLFYQFLPAEPLKGRNWLQQTTTAGFAENLFAVSQRIGNNVGFYLGRLNRLQRSDTMKDSVYSSRDIVLFHPYVANKGIEGAITDSPHISITGQTGKGKSFLVDMLLMFLSKLKVKTLYVDPKTAVYEQFKRIYEDPVFQKKYPLFCEELKSFNYVNLDADDPECHGVLDPLVMLEGSEAKDTAQAIIEQIYNLDNKDDIKRVLLQKIDEVVREREEGKKVGFMHVIERMISHENVAVSNAGKLLDVEVKHSILQLVFSKGETKGLNTDADTTILGIKGLDLPDKEVNPDSYDSGEKKAVALMIPLSKFCRVFGKENRKQQTAIIFDEAWMLAAARQGAKLIMEMRRVGRQFNNMLILVTQSVNDCNTDADSGNFGVNFAFDEDSERKDILRYLNLEVNEKEPNANETMLANMIKGECLFKDIYGRTGKLAVHCLFEEWTEAFKTVEHTHSSEAESKFAS</sequence>
<name>A0A7W1T571_9LIST</name>
<dbReference type="Pfam" id="PF12846">
    <property type="entry name" value="AAA_10"/>
    <property type="match status" value="1"/>
</dbReference>
<keyword evidence="2" id="KW-1185">Reference proteome</keyword>
<dbReference type="SUPFAM" id="SSF52540">
    <property type="entry name" value="P-loop containing nucleoside triphosphate hydrolases"/>
    <property type="match status" value="1"/>
</dbReference>